<dbReference type="STRING" id="1230383.A0A1M8A4F6"/>
<proteinExistence type="inferred from homology"/>
<accession>A0A1M8A4F6</accession>
<reference evidence="6" key="1">
    <citation type="journal article" date="2017" name="Nucleic Acids Res.">
        <title>Proteogenomics produces comprehensive and highly accurate protein-coding gene annotation in a complete genome assembly of Malassezia sympodialis.</title>
        <authorList>
            <person name="Zhu Y."/>
            <person name="Engstroem P.G."/>
            <person name="Tellgren-Roth C."/>
            <person name="Baudo C.D."/>
            <person name="Kennell J.C."/>
            <person name="Sun S."/>
            <person name="Billmyre R.B."/>
            <person name="Schroeder M.S."/>
            <person name="Andersson A."/>
            <person name="Holm T."/>
            <person name="Sigurgeirsson B."/>
            <person name="Wu G."/>
            <person name="Sankaranarayanan S.R."/>
            <person name="Siddharthan R."/>
            <person name="Sanyal K."/>
            <person name="Lundeberg J."/>
            <person name="Nystedt B."/>
            <person name="Boekhout T."/>
            <person name="Dawson T.L. Jr."/>
            <person name="Heitman J."/>
            <person name="Scheynius A."/>
            <person name="Lehtioe J."/>
        </authorList>
    </citation>
    <scope>NUCLEOTIDE SEQUENCE [LARGE SCALE GENOMIC DNA]</scope>
    <source>
        <strain evidence="6">ATCC 42132</strain>
    </source>
</reference>
<dbReference type="EMBL" id="LT671822">
    <property type="protein sequence ID" value="SHO77360.1"/>
    <property type="molecule type" value="Genomic_DNA"/>
</dbReference>
<dbReference type="InterPro" id="IPR021622">
    <property type="entry name" value="Afadin/alpha-actinin-bd"/>
</dbReference>
<feature type="compositionally biased region" description="Basic and acidic residues" evidence="4">
    <location>
        <begin position="314"/>
        <end position="323"/>
    </location>
</feature>
<organism evidence="5 6">
    <name type="scientific">Malassezia sympodialis (strain ATCC 42132)</name>
    <name type="common">Atopic eczema-associated yeast</name>
    <dbReference type="NCBI Taxonomy" id="1230383"/>
    <lineage>
        <taxon>Eukaryota</taxon>
        <taxon>Fungi</taxon>
        <taxon>Dikarya</taxon>
        <taxon>Basidiomycota</taxon>
        <taxon>Ustilaginomycotina</taxon>
        <taxon>Malasseziomycetes</taxon>
        <taxon>Malasseziales</taxon>
        <taxon>Malasseziaceae</taxon>
        <taxon>Malassezia</taxon>
    </lineage>
</organism>
<feature type="coiled-coil region" evidence="3">
    <location>
        <begin position="58"/>
        <end position="113"/>
    </location>
</feature>
<dbReference type="OrthoDB" id="3361294at2759"/>
<evidence type="ECO:0000256" key="2">
    <source>
        <dbReference type="ARBA" id="ARBA00023054"/>
    </source>
</evidence>
<sequence length="323" mass="36984">MVTSDEPWGLEEICDKIHARAYTKERISLEGLSEKKKQTLTHVLRSLLSEREEEVLVREQLLARHRTLEHKLEQYERSMKQGEKGSVHAETKLHTLQSQLQQAQSSLVNEQRQHRATHEQLQRTSRQLNQVKVAAVQHRAATERRSERLKERLATVTQSQLKALVPDIRIASPAFVARASESESMSMEESQRKEAEKRNAALLETTLALKQLALDAMITLNEAVVRLRKILDVEQVPAHRSLRRVRSRPSIGELEVHQVFPPLRPLVTDDTEDTHPARKTLAELSATLQTHVAELSQWAAWRHASSHSTGDEPEEKRRRIGES</sequence>
<keyword evidence="6" id="KW-1185">Reference proteome</keyword>
<comment type="similarity">
    <text evidence="1">Belongs to the ADIP family.</text>
</comment>
<keyword evidence="2 3" id="KW-0175">Coiled coil</keyword>
<dbReference type="Pfam" id="PF11559">
    <property type="entry name" value="ADIP"/>
    <property type="match status" value="1"/>
</dbReference>
<evidence type="ECO:0000313" key="5">
    <source>
        <dbReference type="EMBL" id="SHO77360.1"/>
    </source>
</evidence>
<gene>
    <name evidence="5" type="ORF">MSYG_1701</name>
</gene>
<dbReference type="VEuPathDB" id="FungiDB:MSYG_1701"/>
<evidence type="ECO:0000313" key="6">
    <source>
        <dbReference type="Proteomes" id="UP000186303"/>
    </source>
</evidence>
<feature type="region of interest" description="Disordered" evidence="4">
    <location>
        <begin position="302"/>
        <end position="323"/>
    </location>
</feature>
<name>A0A1M8A4F6_MALS4</name>
<dbReference type="Proteomes" id="UP000186303">
    <property type="component" value="Chromosome 2"/>
</dbReference>
<evidence type="ECO:0000256" key="3">
    <source>
        <dbReference type="SAM" id="Coils"/>
    </source>
</evidence>
<dbReference type="AlphaFoldDB" id="A0A1M8A4F6"/>
<protein>
    <submittedName>
        <fullName evidence="5">Uncharacterized protein</fullName>
    </submittedName>
</protein>
<dbReference type="OMA" id="YTHPARR"/>
<evidence type="ECO:0000256" key="1">
    <source>
        <dbReference type="ARBA" id="ARBA00009291"/>
    </source>
</evidence>
<evidence type="ECO:0000256" key="4">
    <source>
        <dbReference type="SAM" id="MobiDB-lite"/>
    </source>
</evidence>